<sequence>MSDPSSALAALVQLGADLQSTKYYFVAACAFLYYDYILTVHDEIRYAWKGKKATIFWIFLQIRYWPIFNSIILMTSYFSPAFTFSVCNRFAIFQMVDTVFTTTVSEILLLLRVYALSKKRVYVLVILLPIMLSQFGFAIFVLTKNGNNALPLPPIPIDPFHLCVLSPNLSIGYADTAYIFETIAFDAIVFFMTIYHTYIATRGTSKVMQTLRRDGVVYFIVVFTSNLLWALLTLCARPALKNIHAQPALILTAVMVGRLCLSLKRASQQSAWSVDTFSYRALGQTSGRH</sequence>
<feature type="transmembrane region" description="Helical" evidence="1">
    <location>
        <begin position="121"/>
        <end position="142"/>
    </location>
</feature>
<keyword evidence="1" id="KW-0472">Membrane</keyword>
<protein>
    <recommendedName>
        <fullName evidence="2">DUF6533 domain-containing protein</fullName>
    </recommendedName>
</protein>
<name>A0A6A4I3K4_9AGAR</name>
<feature type="transmembrane region" description="Helical" evidence="1">
    <location>
        <begin position="216"/>
        <end position="239"/>
    </location>
</feature>
<evidence type="ECO:0000313" key="4">
    <source>
        <dbReference type="Proteomes" id="UP000799118"/>
    </source>
</evidence>
<dbReference type="EMBL" id="ML769426">
    <property type="protein sequence ID" value="KAE9403375.1"/>
    <property type="molecule type" value="Genomic_DNA"/>
</dbReference>
<feature type="transmembrane region" description="Helical" evidence="1">
    <location>
        <begin position="23"/>
        <end position="41"/>
    </location>
</feature>
<evidence type="ECO:0000313" key="3">
    <source>
        <dbReference type="EMBL" id="KAE9403375.1"/>
    </source>
</evidence>
<feature type="domain" description="DUF6533" evidence="2">
    <location>
        <begin position="23"/>
        <end position="68"/>
    </location>
</feature>
<proteinExistence type="predicted"/>
<feature type="transmembrane region" description="Helical" evidence="1">
    <location>
        <begin position="90"/>
        <end position="114"/>
    </location>
</feature>
<feature type="transmembrane region" description="Helical" evidence="1">
    <location>
        <begin position="245"/>
        <end position="263"/>
    </location>
</feature>
<dbReference type="AlphaFoldDB" id="A0A6A4I3K4"/>
<feature type="transmembrane region" description="Helical" evidence="1">
    <location>
        <begin position="53"/>
        <end position="78"/>
    </location>
</feature>
<gene>
    <name evidence="3" type="ORF">BT96DRAFT_878806</name>
</gene>
<keyword evidence="1" id="KW-1133">Transmembrane helix</keyword>
<accession>A0A6A4I3K4</accession>
<feature type="transmembrane region" description="Helical" evidence="1">
    <location>
        <begin position="177"/>
        <end position="195"/>
    </location>
</feature>
<dbReference type="InterPro" id="IPR045340">
    <property type="entry name" value="DUF6533"/>
</dbReference>
<evidence type="ECO:0000256" key="1">
    <source>
        <dbReference type="SAM" id="Phobius"/>
    </source>
</evidence>
<keyword evidence="4" id="KW-1185">Reference proteome</keyword>
<organism evidence="3 4">
    <name type="scientific">Gymnopus androsaceus JB14</name>
    <dbReference type="NCBI Taxonomy" id="1447944"/>
    <lineage>
        <taxon>Eukaryota</taxon>
        <taxon>Fungi</taxon>
        <taxon>Dikarya</taxon>
        <taxon>Basidiomycota</taxon>
        <taxon>Agaricomycotina</taxon>
        <taxon>Agaricomycetes</taxon>
        <taxon>Agaricomycetidae</taxon>
        <taxon>Agaricales</taxon>
        <taxon>Marasmiineae</taxon>
        <taxon>Omphalotaceae</taxon>
        <taxon>Gymnopus</taxon>
    </lineage>
</organism>
<evidence type="ECO:0000259" key="2">
    <source>
        <dbReference type="Pfam" id="PF20151"/>
    </source>
</evidence>
<keyword evidence="1" id="KW-0812">Transmembrane</keyword>
<dbReference type="Pfam" id="PF20151">
    <property type="entry name" value="DUF6533"/>
    <property type="match status" value="1"/>
</dbReference>
<dbReference type="Proteomes" id="UP000799118">
    <property type="component" value="Unassembled WGS sequence"/>
</dbReference>
<dbReference type="OrthoDB" id="3193253at2759"/>
<reference evidence="3" key="1">
    <citation type="journal article" date="2019" name="Environ. Microbiol.">
        <title>Fungal ecological strategies reflected in gene transcription - a case study of two litter decomposers.</title>
        <authorList>
            <person name="Barbi F."/>
            <person name="Kohler A."/>
            <person name="Barry K."/>
            <person name="Baskaran P."/>
            <person name="Daum C."/>
            <person name="Fauchery L."/>
            <person name="Ihrmark K."/>
            <person name="Kuo A."/>
            <person name="LaButti K."/>
            <person name="Lipzen A."/>
            <person name="Morin E."/>
            <person name="Grigoriev I.V."/>
            <person name="Henrissat B."/>
            <person name="Lindahl B."/>
            <person name="Martin F."/>
        </authorList>
    </citation>
    <scope>NUCLEOTIDE SEQUENCE</scope>
    <source>
        <strain evidence="3">JB14</strain>
    </source>
</reference>